<comment type="caution">
    <text evidence="2">The sequence shown here is derived from an EMBL/GenBank/DDBJ whole genome shotgun (WGS) entry which is preliminary data.</text>
</comment>
<sequence>MSSLDSTTSSCPSDVKLELSSCDRYLEDIIAGIPESERCSCGKKSKKEAILSDRDRDRRLSEQSAASASTLEEQEVEGEVMIHKRQP</sequence>
<evidence type="ECO:0000313" key="3">
    <source>
        <dbReference type="Proteomes" id="UP000322245"/>
    </source>
</evidence>
<feature type="compositionally biased region" description="Basic and acidic residues" evidence="1">
    <location>
        <begin position="52"/>
        <end position="61"/>
    </location>
</feature>
<dbReference type="EMBL" id="NIDF01000139">
    <property type="protein sequence ID" value="TYJ52351.1"/>
    <property type="molecule type" value="Genomic_DNA"/>
</dbReference>
<feature type="compositionally biased region" description="Polar residues" evidence="1">
    <location>
        <begin position="62"/>
        <end position="71"/>
    </location>
</feature>
<gene>
    <name evidence="2" type="ORF">B9479_007045</name>
</gene>
<feature type="region of interest" description="Disordered" evidence="1">
    <location>
        <begin position="52"/>
        <end position="87"/>
    </location>
</feature>
<dbReference type="AlphaFoldDB" id="A0A5D3AQA1"/>
<keyword evidence="3" id="KW-1185">Reference proteome</keyword>
<proteinExistence type="predicted"/>
<evidence type="ECO:0000313" key="2">
    <source>
        <dbReference type="EMBL" id="TYJ52351.1"/>
    </source>
</evidence>
<reference evidence="2 3" key="1">
    <citation type="submission" date="2017-05" db="EMBL/GenBank/DDBJ databases">
        <title>The Genome Sequence of Tsuchiyaea wingfieldii DSM 27421.</title>
        <authorList>
            <person name="Cuomo C."/>
            <person name="Passer A."/>
            <person name="Billmyre B."/>
            <person name="Heitman J."/>
        </authorList>
    </citation>
    <scope>NUCLEOTIDE SEQUENCE [LARGE SCALE GENOMIC DNA]</scope>
    <source>
        <strain evidence="2 3">DSM 27421</strain>
    </source>
</reference>
<organism evidence="2 3">
    <name type="scientific">Cryptococcus floricola</name>
    <dbReference type="NCBI Taxonomy" id="2591691"/>
    <lineage>
        <taxon>Eukaryota</taxon>
        <taxon>Fungi</taxon>
        <taxon>Dikarya</taxon>
        <taxon>Basidiomycota</taxon>
        <taxon>Agaricomycotina</taxon>
        <taxon>Tremellomycetes</taxon>
        <taxon>Tremellales</taxon>
        <taxon>Cryptococcaceae</taxon>
        <taxon>Cryptococcus</taxon>
    </lineage>
</organism>
<accession>A0A5D3AQA1</accession>
<protein>
    <submittedName>
        <fullName evidence="2">Uncharacterized protein</fullName>
    </submittedName>
</protein>
<evidence type="ECO:0000256" key="1">
    <source>
        <dbReference type="SAM" id="MobiDB-lite"/>
    </source>
</evidence>
<dbReference type="Proteomes" id="UP000322245">
    <property type="component" value="Unassembled WGS sequence"/>
</dbReference>
<name>A0A5D3AQA1_9TREE</name>